<proteinExistence type="predicted"/>
<dbReference type="Proteomes" id="UP000228751">
    <property type="component" value="Unassembled WGS sequence"/>
</dbReference>
<organism evidence="1 2">
    <name type="scientific">Acetobacter pomorum</name>
    <dbReference type="NCBI Taxonomy" id="65959"/>
    <lineage>
        <taxon>Bacteria</taxon>
        <taxon>Pseudomonadati</taxon>
        <taxon>Pseudomonadota</taxon>
        <taxon>Alphaproteobacteria</taxon>
        <taxon>Acetobacterales</taxon>
        <taxon>Acetobacteraceae</taxon>
        <taxon>Acetobacter</taxon>
    </lineage>
</organism>
<accession>A0A2G4RDZ6</accession>
<evidence type="ECO:0000313" key="1">
    <source>
        <dbReference type="EMBL" id="PHY93965.1"/>
    </source>
</evidence>
<comment type="caution">
    <text evidence="1">The sequence shown here is derived from an EMBL/GenBank/DDBJ whole genome shotgun (WGS) entry which is preliminary data.</text>
</comment>
<gene>
    <name evidence="1" type="ORF">CSR02_08810</name>
</gene>
<dbReference type="Gene3D" id="1.10.10.10">
    <property type="entry name" value="Winged helix-like DNA-binding domain superfamily/Winged helix DNA-binding domain"/>
    <property type="match status" value="1"/>
</dbReference>
<name>A0A2G4RDZ6_9PROT</name>
<dbReference type="AlphaFoldDB" id="A0A2G4RDZ6"/>
<protein>
    <submittedName>
        <fullName evidence="1">Uncharacterized protein</fullName>
    </submittedName>
</protein>
<dbReference type="EMBL" id="PEBQ01000118">
    <property type="protein sequence ID" value="PHY93965.1"/>
    <property type="molecule type" value="Genomic_DNA"/>
</dbReference>
<reference evidence="1 2" key="1">
    <citation type="submission" date="2017-10" db="EMBL/GenBank/DDBJ databases">
        <title>Genomic analysis of the genus Acetobacter.</title>
        <authorList>
            <person name="Kim K.H."/>
            <person name="Chun B.H."/>
            <person name="Son A.R."/>
            <person name="Jeon C.O."/>
        </authorList>
    </citation>
    <scope>NUCLEOTIDE SEQUENCE [LARGE SCALE GENOMIC DNA]</scope>
    <source>
        <strain evidence="1 2">LHT 2458</strain>
    </source>
</reference>
<keyword evidence="2" id="KW-1185">Reference proteome</keyword>
<sequence length="183" mass="20156">MYLELSTMSSCISNSQSQIEQFKSILDMAIEAGDWEKANSARVAIKRMSIECIACGTEEVLTQIQKALSDSWTRLRLSLSKEVISDPTHSAWRIHQKLLADAETCGIAIEMGLLPGSEVERIKEKVIGFLSAVPEKISTSTDITKAVGAPSKSVSIVLGKLRAEGKIVSRRKGQFVIHRFMEC</sequence>
<dbReference type="InterPro" id="IPR036388">
    <property type="entry name" value="WH-like_DNA-bd_sf"/>
</dbReference>
<evidence type="ECO:0000313" key="2">
    <source>
        <dbReference type="Proteomes" id="UP000228751"/>
    </source>
</evidence>